<dbReference type="Proteomes" id="UP000003460">
    <property type="component" value="Unassembled WGS sequence"/>
</dbReference>
<evidence type="ECO:0000313" key="1">
    <source>
        <dbReference type="EMBL" id="EEX72679.1"/>
    </source>
</evidence>
<evidence type="ECO:0000313" key="2">
    <source>
        <dbReference type="Proteomes" id="UP000003460"/>
    </source>
</evidence>
<keyword evidence="2" id="KW-1185">Reference proteome</keyword>
<dbReference type="AlphaFoldDB" id="C9LDR9"/>
<dbReference type="HOGENOM" id="CLU_2234086_0_0_10"/>
<sequence>MVRERIFFILNLLFKLHKSVQQKRVAVVKQQTLNALHQYFRHKRQKSASKDKGFIGIIQNIMHSFSVHDTYKQSCRHDKGRQSRSIADYMHSLCHLRKASTRGST</sequence>
<comment type="caution">
    <text evidence="1">The sequence shown here is derived from an EMBL/GenBank/DDBJ whole genome shotgun (WGS) entry which is preliminary data.</text>
</comment>
<protein>
    <submittedName>
        <fullName evidence="1">Uncharacterized protein</fullName>
    </submittedName>
</protein>
<reference evidence="1" key="1">
    <citation type="submission" date="2009-09" db="EMBL/GenBank/DDBJ databases">
        <authorList>
            <person name="Weinstock G."/>
            <person name="Sodergren E."/>
            <person name="Clifton S."/>
            <person name="Fulton L."/>
            <person name="Fulton B."/>
            <person name="Courtney L."/>
            <person name="Fronick C."/>
            <person name="Harrison M."/>
            <person name="Strong C."/>
            <person name="Farmer C."/>
            <person name="Delahaunty K."/>
            <person name="Markovic C."/>
            <person name="Hall O."/>
            <person name="Minx P."/>
            <person name="Tomlinson C."/>
            <person name="Mitreva M."/>
            <person name="Nelson J."/>
            <person name="Hou S."/>
            <person name="Wollam A."/>
            <person name="Pepin K.H."/>
            <person name="Johnson M."/>
            <person name="Bhonagiri V."/>
            <person name="Nash W.E."/>
            <person name="Warren W."/>
            <person name="Chinwalla A."/>
            <person name="Mardis E.R."/>
            <person name="Wilson R.K."/>
        </authorList>
    </citation>
    <scope>NUCLEOTIDE SEQUENCE [LARGE SCALE GENOMIC DNA]</scope>
    <source>
        <strain evidence="1">ATCC 51259</strain>
    </source>
</reference>
<dbReference type="EMBL" id="ACIJ02000007">
    <property type="protein sequence ID" value="EEX72679.1"/>
    <property type="molecule type" value="Genomic_DNA"/>
</dbReference>
<gene>
    <name evidence="1" type="ORF">GCWU000325_00340</name>
</gene>
<organism evidence="1 2">
    <name type="scientific">Alloprevotella tannerae ATCC 51259</name>
    <dbReference type="NCBI Taxonomy" id="626522"/>
    <lineage>
        <taxon>Bacteria</taxon>
        <taxon>Pseudomonadati</taxon>
        <taxon>Bacteroidota</taxon>
        <taxon>Bacteroidia</taxon>
        <taxon>Bacteroidales</taxon>
        <taxon>Prevotellaceae</taxon>
        <taxon>Alloprevotella</taxon>
    </lineage>
</organism>
<accession>C9LDR9</accession>
<proteinExistence type="predicted"/>
<name>C9LDR9_9BACT</name>